<dbReference type="GO" id="GO:0031267">
    <property type="term" value="F:small GTPase binding"/>
    <property type="evidence" value="ECO:0007669"/>
    <property type="project" value="TreeGrafter"/>
</dbReference>
<dbReference type="InterPro" id="IPR032675">
    <property type="entry name" value="LRR_dom_sf"/>
</dbReference>
<dbReference type="AlphaFoldDB" id="A0A0G4I239"/>
<organism evidence="4">
    <name type="scientific">Chromera velia CCMP2878</name>
    <dbReference type="NCBI Taxonomy" id="1169474"/>
    <lineage>
        <taxon>Eukaryota</taxon>
        <taxon>Sar</taxon>
        <taxon>Alveolata</taxon>
        <taxon>Colpodellida</taxon>
        <taxon>Chromeraceae</taxon>
        <taxon>Chromera</taxon>
    </lineage>
</organism>
<evidence type="ECO:0000256" key="2">
    <source>
        <dbReference type="ARBA" id="ARBA00022614"/>
    </source>
</evidence>
<dbReference type="Pfam" id="PF13516">
    <property type="entry name" value="LRR_6"/>
    <property type="match status" value="2"/>
</dbReference>
<dbReference type="EMBL" id="CDMZ01004794">
    <property type="protein sequence ID" value="CEM50927.1"/>
    <property type="molecule type" value="Genomic_DNA"/>
</dbReference>
<protein>
    <submittedName>
        <fullName evidence="4">Uncharacterized protein</fullName>
    </submittedName>
</protein>
<keyword evidence="1" id="KW-0343">GTPase activation</keyword>
<dbReference type="SUPFAM" id="SSF52047">
    <property type="entry name" value="RNI-like"/>
    <property type="match status" value="1"/>
</dbReference>
<dbReference type="GO" id="GO:0006913">
    <property type="term" value="P:nucleocytoplasmic transport"/>
    <property type="evidence" value="ECO:0007669"/>
    <property type="project" value="TreeGrafter"/>
</dbReference>
<dbReference type="PANTHER" id="PTHR24113:SF12">
    <property type="entry name" value="RAN GTPASE-ACTIVATING PROTEIN 1"/>
    <property type="match status" value="1"/>
</dbReference>
<accession>A0A0G4I239</accession>
<evidence type="ECO:0000256" key="1">
    <source>
        <dbReference type="ARBA" id="ARBA00022468"/>
    </source>
</evidence>
<dbReference type="PANTHER" id="PTHR24113">
    <property type="entry name" value="RAN GTPASE-ACTIVATING PROTEIN 1"/>
    <property type="match status" value="1"/>
</dbReference>
<dbReference type="VEuPathDB" id="CryptoDB:Cvel_10273"/>
<gene>
    <name evidence="4" type="ORF">Cvel_10273</name>
</gene>
<dbReference type="PhylomeDB" id="A0A0G4I239"/>
<dbReference type="GO" id="GO:0005634">
    <property type="term" value="C:nucleus"/>
    <property type="evidence" value="ECO:0007669"/>
    <property type="project" value="TreeGrafter"/>
</dbReference>
<name>A0A0G4I239_9ALVE</name>
<keyword evidence="2" id="KW-0433">Leucine-rich repeat</keyword>
<sequence length="253" mass="27299">MESLMKAVCESETGVDLLESFNVAETRAGEGVKSLGTCLVSGKLSNLKLLYLNRSGVSDEGMLSVALAVEGGHLGGLRVLDLSQNDFGRNGAEAFFASLSPSSCSFLPPHSETPVSIKGGGRLPFLESLLVYETRAGESISLFARVLQKDHCPNIRSLDFDNAGVGDSGIVSLSEIFHHTSLPSLLHLGLRRNNIGIEGLTTFLEALLPSSLPRLHWLFLEGNPLAVHVSESRFLFQKARKEGKLPRLESPML</sequence>
<proteinExistence type="predicted"/>
<keyword evidence="3" id="KW-0677">Repeat</keyword>
<evidence type="ECO:0000256" key="3">
    <source>
        <dbReference type="ARBA" id="ARBA00022737"/>
    </source>
</evidence>
<reference evidence="4" key="1">
    <citation type="submission" date="2014-11" db="EMBL/GenBank/DDBJ databases">
        <authorList>
            <person name="Otto D Thomas"/>
            <person name="Naeem Raeece"/>
        </authorList>
    </citation>
    <scope>NUCLEOTIDE SEQUENCE</scope>
</reference>
<dbReference type="SMART" id="SM00368">
    <property type="entry name" value="LRR_RI"/>
    <property type="match status" value="4"/>
</dbReference>
<dbReference type="GO" id="GO:0005096">
    <property type="term" value="F:GTPase activator activity"/>
    <property type="evidence" value="ECO:0007669"/>
    <property type="project" value="UniProtKB-KW"/>
</dbReference>
<dbReference type="InterPro" id="IPR001611">
    <property type="entry name" value="Leu-rich_rpt"/>
</dbReference>
<dbReference type="GO" id="GO:0048471">
    <property type="term" value="C:perinuclear region of cytoplasm"/>
    <property type="evidence" value="ECO:0007669"/>
    <property type="project" value="TreeGrafter"/>
</dbReference>
<dbReference type="InterPro" id="IPR027038">
    <property type="entry name" value="RanGap"/>
</dbReference>
<dbReference type="Gene3D" id="3.80.10.10">
    <property type="entry name" value="Ribonuclease Inhibitor"/>
    <property type="match status" value="1"/>
</dbReference>
<dbReference type="GO" id="GO:0005829">
    <property type="term" value="C:cytosol"/>
    <property type="evidence" value="ECO:0007669"/>
    <property type="project" value="TreeGrafter"/>
</dbReference>
<evidence type="ECO:0000313" key="4">
    <source>
        <dbReference type="EMBL" id="CEM50927.1"/>
    </source>
</evidence>